<dbReference type="Proteomes" id="UP000243589">
    <property type="component" value="Unassembled WGS sequence"/>
</dbReference>
<gene>
    <name evidence="2" type="ORF">Bravens_00521</name>
</gene>
<feature type="transmembrane region" description="Helical" evidence="1">
    <location>
        <begin position="69"/>
        <end position="94"/>
    </location>
</feature>
<feature type="transmembrane region" description="Helical" evidence="1">
    <location>
        <begin position="254"/>
        <end position="273"/>
    </location>
</feature>
<feature type="transmembrane region" description="Helical" evidence="1">
    <location>
        <begin position="115"/>
        <end position="143"/>
    </location>
</feature>
<keyword evidence="1" id="KW-0812">Transmembrane</keyword>
<proteinExistence type="predicted"/>
<organism evidence="2 3">
    <name type="scientific">Brevibacterium ravenspurgense</name>
    <dbReference type="NCBI Taxonomy" id="479117"/>
    <lineage>
        <taxon>Bacteria</taxon>
        <taxon>Bacillati</taxon>
        <taxon>Actinomycetota</taxon>
        <taxon>Actinomycetes</taxon>
        <taxon>Micrococcales</taxon>
        <taxon>Brevibacteriaceae</taxon>
        <taxon>Brevibacterium</taxon>
    </lineage>
</organism>
<dbReference type="AlphaFoldDB" id="A0A150HBF4"/>
<dbReference type="EMBL" id="LQQC01000006">
    <property type="protein sequence ID" value="KXZ59138.1"/>
    <property type="molecule type" value="Genomic_DNA"/>
</dbReference>
<sequence>MEEQLKHAIVSVFPQRVFPALAGEKPLSAANVKRFAPTAAVGILIAFTPVLYGSLAAPSNVIADPADLFIFSIGNVLPLLFVFYAALLYVPVVLQETQAAGWMPIIARRGRSSYVGTHVVRSAAIGALAFGSAIGLAAMWAFAIAPAFDQVAFIPEQRVLPVAEDMTFSQFAHTGTWKFVVFMIFWTAFHGMLYTVLFTALAMHLRNPFLALLLGPAVVFLVGTALAIAQLEMFMPDNAVLPTGLEQGPLHEPVITTCVVLLTVLGTVGFTLWSPRLPRALQ</sequence>
<reference evidence="2 3" key="1">
    <citation type="submission" date="2016-01" db="EMBL/GenBank/DDBJ databases">
        <title>Use of Whole Genome Sequencing to ascertain that Brevibacterium massiliense (Roux, Raoult 2009) is a later heterotypic synonym of Brevibacterium ravenspurgense (Mages 2008).</title>
        <authorList>
            <person name="Bernier A.-M."/>
            <person name="Burdz T."/>
            <person name="Huynh C."/>
            <person name="Pachecho A.L."/>
            <person name="Wiebe D."/>
            <person name="Bonner C."/>
            <person name="Bernard K."/>
        </authorList>
    </citation>
    <scope>NUCLEOTIDE SEQUENCE [LARGE SCALE GENOMIC DNA]</scope>
    <source>
        <strain evidence="2 3">CCUG56047</strain>
    </source>
</reference>
<evidence type="ECO:0000256" key="1">
    <source>
        <dbReference type="SAM" id="Phobius"/>
    </source>
</evidence>
<keyword evidence="1" id="KW-0472">Membrane</keyword>
<dbReference type="PATRIC" id="fig|479117.4.peg.522"/>
<protein>
    <recommendedName>
        <fullName evidence="4">ABC-2 family transporter protein</fullName>
    </recommendedName>
</protein>
<comment type="caution">
    <text evidence="2">The sequence shown here is derived from an EMBL/GenBank/DDBJ whole genome shotgun (WGS) entry which is preliminary data.</text>
</comment>
<keyword evidence="3" id="KW-1185">Reference proteome</keyword>
<feature type="transmembrane region" description="Helical" evidence="1">
    <location>
        <begin position="209"/>
        <end position="234"/>
    </location>
</feature>
<evidence type="ECO:0000313" key="2">
    <source>
        <dbReference type="EMBL" id="KXZ59138.1"/>
    </source>
</evidence>
<feature type="transmembrane region" description="Helical" evidence="1">
    <location>
        <begin position="35"/>
        <end position="57"/>
    </location>
</feature>
<evidence type="ECO:0000313" key="3">
    <source>
        <dbReference type="Proteomes" id="UP000243589"/>
    </source>
</evidence>
<name>A0A150HBF4_9MICO</name>
<dbReference type="RefSeq" id="WP_062020057.1">
    <property type="nucleotide sequence ID" value="NZ_LQQC01000006.1"/>
</dbReference>
<keyword evidence="1" id="KW-1133">Transmembrane helix</keyword>
<evidence type="ECO:0008006" key="4">
    <source>
        <dbReference type="Google" id="ProtNLM"/>
    </source>
</evidence>
<feature type="transmembrane region" description="Helical" evidence="1">
    <location>
        <begin position="179"/>
        <end position="202"/>
    </location>
</feature>
<accession>A0A150HBF4</accession>